<evidence type="ECO:0000256" key="9">
    <source>
        <dbReference type="ARBA" id="ARBA00022991"/>
    </source>
</evidence>
<evidence type="ECO:0000256" key="7">
    <source>
        <dbReference type="ARBA" id="ARBA00022679"/>
    </source>
</evidence>
<dbReference type="InterPro" id="IPR036097">
    <property type="entry name" value="HisK_dim/P_sf"/>
</dbReference>
<dbReference type="Gene3D" id="3.30.565.10">
    <property type="entry name" value="Histidine kinase-like ATPase, C-terminal domain"/>
    <property type="match status" value="1"/>
</dbReference>
<dbReference type="SUPFAM" id="SSF55785">
    <property type="entry name" value="PYP-like sensor domain (PAS domain)"/>
    <property type="match status" value="1"/>
</dbReference>
<gene>
    <name evidence="13" type="ORF">C7B77_11185</name>
</gene>
<dbReference type="Pfam" id="PF00512">
    <property type="entry name" value="HisKA"/>
    <property type="match status" value="1"/>
</dbReference>
<dbReference type="InterPro" id="IPR050351">
    <property type="entry name" value="BphY/WalK/GraS-like"/>
</dbReference>
<dbReference type="CDD" id="cd00082">
    <property type="entry name" value="HisKA"/>
    <property type="match status" value="1"/>
</dbReference>
<keyword evidence="5" id="KW-0597">Phosphoprotein</keyword>
<dbReference type="PANTHER" id="PTHR42878">
    <property type="entry name" value="TWO-COMPONENT HISTIDINE KINASE"/>
    <property type="match status" value="1"/>
</dbReference>
<protein>
    <recommendedName>
        <fullName evidence="3">histidine kinase</fullName>
        <ecNumber evidence="3">2.7.13.3</ecNumber>
    </recommendedName>
</protein>
<dbReference type="OrthoDB" id="9760752at2"/>
<dbReference type="InterPro" id="IPR036890">
    <property type="entry name" value="HATPase_C_sf"/>
</dbReference>
<dbReference type="SUPFAM" id="SSF47384">
    <property type="entry name" value="Homodimeric domain of signal transducing histidine kinase"/>
    <property type="match status" value="1"/>
</dbReference>
<dbReference type="GO" id="GO:0030295">
    <property type="term" value="F:protein kinase activator activity"/>
    <property type="evidence" value="ECO:0007669"/>
    <property type="project" value="TreeGrafter"/>
</dbReference>
<evidence type="ECO:0000313" key="13">
    <source>
        <dbReference type="EMBL" id="PSB56644.1"/>
    </source>
</evidence>
<evidence type="ECO:0000256" key="8">
    <source>
        <dbReference type="ARBA" id="ARBA00022777"/>
    </source>
</evidence>
<dbReference type="InterPro" id="IPR029016">
    <property type="entry name" value="GAF-like_dom_sf"/>
</dbReference>
<dbReference type="GO" id="GO:0007234">
    <property type="term" value="P:osmosensory signaling via phosphorelay pathway"/>
    <property type="evidence" value="ECO:0007669"/>
    <property type="project" value="TreeGrafter"/>
</dbReference>
<evidence type="ECO:0000256" key="5">
    <source>
        <dbReference type="ARBA" id="ARBA00022553"/>
    </source>
</evidence>
<proteinExistence type="inferred from homology"/>
<dbReference type="RefSeq" id="WP_106304225.1">
    <property type="nucleotide sequence ID" value="NZ_PVWO01000115.1"/>
</dbReference>
<dbReference type="FunFam" id="3.30.565.10:FF:000006">
    <property type="entry name" value="Sensor histidine kinase WalK"/>
    <property type="match status" value="1"/>
</dbReference>
<reference evidence="13 14" key="1">
    <citation type="submission" date="2018-03" db="EMBL/GenBank/DDBJ databases">
        <title>The ancient ancestry and fast evolution of plastids.</title>
        <authorList>
            <person name="Moore K.R."/>
            <person name="Magnabosco C."/>
            <person name="Momper L."/>
            <person name="Gold D.A."/>
            <person name="Bosak T."/>
            <person name="Fournier G.P."/>
        </authorList>
    </citation>
    <scope>NUCLEOTIDE SEQUENCE [LARGE SCALE GENOMIC DNA]</scope>
    <source>
        <strain evidence="13 14">CCALA 037</strain>
    </source>
</reference>
<evidence type="ECO:0000256" key="2">
    <source>
        <dbReference type="ARBA" id="ARBA00006402"/>
    </source>
</evidence>
<dbReference type="Gene3D" id="3.30.450.270">
    <property type="match status" value="1"/>
</dbReference>
<dbReference type="Proteomes" id="UP000238937">
    <property type="component" value="Unassembled WGS sequence"/>
</dbReference>
<dbReference type="Gene3D" id="3.30.450.20">
    <property type="entry name" value="PAS domain"/>
    <property type="match status" value="1"/>
</dbReference>
<comment type="caution">
    <text evidence="13">The sequence shown here is derived from an EMBL/GenBank/DDBJ whole genome shotgun (WGS) entry which is preliminary data.</text>
</comment>
<dbReference type="InterPro" id="IPR003018">
    <property type="entry name" value="GAF"/>
</dbReference>
<dbReference type="InterPro" id="IPR013654">
    <property type="entry name" value="PAS_2"/>
</dbReference>
<dbReference type="Pfam" id="PF01590">
    <property type="entry name" value="GAF"/>
    <property type="match status" value="1"/>
</dbReference>
<dbReference type="SUPFAM" id="SSF55781">
    <property type="entry name" value="GAF domain-like"/>
    <property type="match status" value="2"/>
</dbReference>
<dbReference type="Gene3D" id="3.30.450.40">
    <property type="match status" value="1"/>
</dbReference>
<dbReference type="AlphaFoldDB" id="A0A2T1GGB6"/>
<comment type="catalytic activity">
    <reaction evidence="1">
        <text>ATP + protein L-histidine = ADP + protein N-phospho-L-histidine.</text>
        <dbReference type="EC" id="2.7.13.3"/>
    </reaction>
</comment>
<evidence type="ECO:0000259" key="12">
    <source>
        <dbReference type="PROSITE" id="PS50109"/>
    </source>
</evidence>
<feature type="domain" description="Histidine kinase" evidence="12">
    <location>
        <begin position="559"/>
        <end position="790"/>
    </location>
</feature>
<dbReference type="SMART" id="SM00065">
    <property type="entry name" value="GAF"/>
    <property type="match status" value="1"/>
</dbReference>
<dbReference type="InterPro" id="IPR016132">
    <property type="entry name" value="Phyto_chromo_attachment"/>
</dbReference>
<keyword evidence="14" id="KW-1185">Reference proteome</keyword>
<dbReference type="InterPro" id="IPR005467">
    <property type="entry name" value="His_kinase_dom"/>
</dbReference>
<dbReference type="InterPro" id="IPR035965">
    <property type="entry name" value="PAS-like_dom_sf"/>
</dbReference>
<accession>A0A2T1GGB6</accession>
<dbReference type="InterPro" id="IPR003661">
    <property type="entry name" value="HisK_dim/P_dom"/>
</dbReference>
<dbReference type="InterPro" id="IPR003594">
    <property type="entry name" value="HATPase_dom"/>
</dbReference>
<dbReference type="SMART" id="SM00387">
    <property type="entry name" value="HATPase_c"/>
    <property type="match status" value="1"/>
</dbReference>
<dbReference type="PROSITE" id="PS50109">
    <property type="entry name" value="HIS_KIN"/>
    <property type="match status" value="1"/>
</dbReference>
<dbReference type="GO" id="GO:0009584">
    <property type="term" value="P:detection of visible light"/>
    <property type="evidence" value="ECO:0007669"/>
    <property type="project" value="InterPro"/>
</dbReference>
<organism evidence="13 14">
    <name type="scientific">Chamaesiphon polymorphus CCALA 037</name>
    <dbReference type="NCBI Taxonomy" id="2107692"/>
    <lineage>
        <taxon>Bacteria</taxon>
        <taxon>Bacillati</taxon>
        <taxon>Cyanobacteriota</taxon>
        <taxon>Cyanophyceae</taxon>
        <taxon>Gomontiellales</taxon>
        <taxon>Chamaesiphonaceae</taxon>
        <taxon>Chamaesiphon</taxon>
    </lineage>
</organism>
<dbReference type="PANTHER" id="PTHR42878:SF15">
    <property type="entry name" value="BACTERIOPHYTOCHROME"/>
    <property type="match status" value="1"/>
</dbReference>
<dbReference type="Pfam" id="PF08446">
    <property type="entry name" value="PAS_2"/>
    <property type="match status" value="1"/>
</dbReference>
<dbReference type="InterPro" id="IPR013515">
    <property type="entry name" value="Phytochrome_cen-reg"/>
</dbReference>
<keyword evidence="6" id="KW-0716">Sensory transduction</keyword>
<dbReference type="SUPFAM" id="SSF55874">
    <property type="entry name" value="ATPase domain of HSP90 chaperone/DNA topoisomerase II/histidine kinase"/>
    <property type="match status" value="1"/>
</dbReference>
<dbReference type="EMBL" id="PVWO01000115">
    <property type="protein sequence ID" value="PSB56644.1"/>
    <property type="molecule type" value="Genomic_DNA"/>
</dbReference>
<evidence type="ECO:0000313" key="14">
    <source>
        <dbReference type="Proteomes" id="UP000238937"/>
    </source>
</evidence>
<dbReference type="PROSITE" id="PS50046">
    <property type="entry name" value="PHYTOCHROME_2"/>
    <property type="match status" value="1"/>
</dbReference>
<name>A0A2T1GGB6_9CYAN</name>
<dbReference type="InterPro" id="IPR043150">
    <property type="entry name" value="Phytochrome_PHY_sf"/>
</dbReference>
<feature type="domain" description="Phytochrome chromophore attachment site" evidence="11">
    <location>
        <begin position="174"/>
        <end position="332"/>
    </location>
</feature>
<evidence type="ECO:0000256" key="1">
    <source>
        <dbReference type="ARBA" id="ARBA00000085"/>
    </source>
</evidence>
<keyword evidence="8" id="KW-0418">Kinase</keyword>
<evidence type="ECO:0000259" key="11">
    <source>
        <dbReference type="PROSITE" id="PS50046"/>
    </source>
</evidence>
<dbReference type="GO" id="GO:0000156">
    <property type="term" value="F:phosphorelay response regulator activity"/>
    <property type="evidence" value="ECO:0007669"/>
    <property type="project" value="TreeGrafter"/>
</dbReference>
<dbReference type="Pfam" id="PF00360">
    <property type="entry name" value="PHY"/>
    <property type="match status" value="1"/>
</dbReference>
<evidence type="ECO:0000256" key="3">
    <source>
        <dbReference type="ARBA" id="ARBA00012438"/>
    </source>
</evidence>
<evidence type="ECO:0000256" key="10">
    <source>
        <dbReference type="ARBA" id="ARBA00023170"/>
    </source>
</evidence>
<dbReference type="GO" id="GO:0006355">
    <property type="term" value="P:regulation of DNA-templated transcription"/>
    <property type="evidence" value="ECO:0007669"/>
    <property type="project" value="InterPro"/>
</dbReference>
<keyword evidence="9" id="KW-0157">Chromophore</keyword>
<dbReference type="GO" id="GO:0009881">
    <property type="term" value="F:photoreceptor activity"/>
    <property type="evidence" value="ECO:0007669"/>
    <property type="project" value="UniProtKB-KW"/>
</dbReference>
<keyword evidence="4" id="KW-0600">Photoreceptor protein</keyword>
<dbReference type="PRINTS" id="PR01033">
    <property type="entry name" value="PHYTOCHROME"/>
</dbReference>
<evidence type="ECO:0000256" key="6">
    <source>
        <dbReference type="ARBA" id="ARBA00022606"/>
    </source>
</evidence>
<comment type="similarity">
    <text evidence="2">In the N-terminal section; belongs to the phytochrome family.</text>
</comment>
<evidence type="ECO:0000256" key="4">
    <source>
        <dbReference type="ARBA" id="ARBA00022543"/>
    </source>
</evidence>
<dbReference type="Pfam" id="PF02518">
    <property type="entry name" value="HATPase_c"/>
    <property type="match status" value="1"/>
</dbReference>
<dbReference type="SMART" id="SM00388">
    <property type="entry name" value="HisKA"/>
    <property type="match status" value="1"/>
</dbReference>
<dbReference type="Gene3D" id="1.10.287.130">
    <property type="match status" value="1"/>
</dbReference>
<sequence length="790" mass="87512">MTSLDFISQVNRSIAMLTDPKLVASDLGLTNCDREPIHIPNAIQAHGVLLTFTQTDLTILQISQNCEALLGRSAAACLGQPLSVLMAPAQITKIESCLNADFENVNPLRLSLQVDGKLQGFEGILHRSNGVVVLEIERLAIAEDPAQSDVRSVSFFDFYKFVKAPIARIQNTQTLAELARQTVTAIRTLTGFDRIMLYRFAEDGSGKVIAEAKSDGLDSLLGLHYPASDIPQQAKELYRLNLLRIIPDASYTPSQLEPQLNPITSEPLDLSLSVLRSVSPMHIEYLANMGVHASMSISLLRDRQLWGLIACHHNSPRQLSYETRTICEFLGQVVSFEVGSKADAEDLDYKLQLQTAQARFIDTIANCLSLRDGFAQNPTDLTAIVGAAGAIFCERGQVNAFGSAPPSESIANLINWIDTQIGEDAVFSTNTLVSEYPPMAPHKDVASGLLALRISQIQKTYLLWFRPEVLQTIDWGGEPNKPVAVSEDGTLQLTPRKSFERWKETVRLKSLPWKACELEAALELRSRIIGIVLQKADELAVLNAELQRSNIELDSFAYVASHDLKEPLRGIHNYSTFLIEDYGDKLGEDGTHKLATLMRLTQRMEDLIESLLHYSRCGRAELQFQSVNLAQLLDNVLNTIEIGHPSINAKFQIPRSLPVVQGDRTQLTELFTNLISNAIKYNDRDPKTIEIGYILPDENRDSVPADLDLDLDRSQTIFYVKDNGIGIRAKHLENIFKIFKRLHPASKYGGGTGAGLTIARKIVERHGGILTVTSTFGEGSTFYFTLGSRS</sequence>
<keyword evidence="10" id="KW-0675">Receptor</keyword>
<dbReference type="EC" id="2.7.13.3" evidence="3"/>
<keyword evidence="7" id="KW-0808">Transferase</keyword>
<dbReference type="GO" id="GO:0000155">
    <property type="term" value="F:phosphorelay sensor kinase activity"/>
    <property type="evidence" value="ECO:0007669"/>
    <property type="project" value="InterPro"/>
</dbReference>
<dbReference type="InterPro" id="IPR001294">
    <property type="entry name" value="Phytochrome"/>
</dbReference>